<evidence type="ECO:0000313" key="1">
    <source>
        <dbReference type="EMBL" id="TMS18195.1"/>
    </source>
</evidence>
<gene>
    <name evidence="1" type="ORF">E3U43_010521</name>
</gene>
<reference evidence="1" key="1">
    <citation type="submission" date="2018-11" db="EMBL/GenBank/DDBJ databases">
        <title>The sequence and de novo assembly of Larimichthys crocea genome using PacBio and Hi-C technologies.</title>
        <authorList>
            <person name="Xu P."/>
            <person name="Chen B."/>
            <person name="Zhou Z."/>
            <person name="Ke Q."/>
            <person name="Wu Y."/>
            <person name="Bai H."/>
            <person name="Pu F."/>
        </authorList>
    </citation>
    <scope>NUCLEOTIDE SEQUENCE</scope>
    <source>
        <tissue evidence="1">Muscle</tissue>
    </source>
</reference>
<dbReference type="Proteomes" id="UP000793456">
    <property type="component" value="Chromosome VI"/>
</dbReference>
<sequence>MTRTMKVTSSPRQLVTITSSTTITEPTATGAASPPLLTATSRTKTTRRSSRLPPLHPLVEAGGGSGGGLAFPLMGLKSEPGQAAPISPGGTRCIPLKLRFKRRWSEDQKMEADGERDEAEDKKVRSRGRGGAGGGEGQGDGGGGERWRKRSYFGVDAAAASHSAQGELGAAEGDSTAVSGKHWLLSSTHTETDGRRKHTHTCRSLIHKLHRSRRR</sequence>
<accession>A0ACD3RFK3</accession>
<evidence type="ECO:0000313" key="2">
    <source>
        <dbReference type="Proteomes" id="UP000793456"/>
    </source>
</evidence>
<keyword evidence="2" id="KW-1185">Reference proteome</keyword>
<proteinExistence type="predicted"/>
<comment type="caution">
    <text evidence="1">The sequence shown here is derived from an EMBL/GenBank/DDBJ whole genome shotgun (WGS) entry which is preliminary data.</text>
</comment>
<name>A0ACD3RFK3_LARCR</name>
<organism evidence="1 2">
    <name type="scientific">Larimichthys crocea</name>
    <name type="common">Large yellow croaker</name>
    <name type="synonym">Pseudosciaena crocea</name>
    <dbReference type="NCBI Taxonomy" id="215358"/>
    <lineage>
        <taxon>Eukaryota</taxon>
        <taxon>Metazoa</taxon>
        <taxon>Chordata</taxon>
        <taxon>Craniata</taxon>
        <taxon>Vertebrata</taxon>
        <taxon>Euteleostomi</taxon>
        <taxon>Actinopterygii</taxon>
        <taxon>Neopterygii</taxon>
        <taxon>Teleostei</taxon>
        <taxon>Neoteleostei</taxon>
        <taxon>Acanthomorphata</taxon>
        <taxon>Eupercaria</taxon>
        <taxon>Sciaenidae</taxon>
        <taxon>Larimichthys</taxon>
    </lineage>
</organism>
<protein>
    <submittedName>
        <fullName evidence="1">Uncharacterized protein</fullName>
    </submittedName>
</protein>
<dbReference type="EMBL" id="CM011679">
    <property type="protein sequence ID" value="TMS18195.1"/>
    <property type="molecule type" value="Genomic_DNA"/>
</dbReference>